<feature type="domain" description="Ppx/GppA phosphatase N-terminal" evidence="1">
    <location>
        <begin position="53"/>
        <end position="195"/>
    </location>
</feature>
<organism evidence="2 3">
    <name type="scientific">Candidatus Onthousia faecipullorum</name>
    <dbReference type="NCBI Taxonomy" id="2840887"/>
    <lineage>
        <taxon>Bacteria</taxon>
        <taxon>Bacillati</taxon>
        <taxon>Bacillota</taxon>
        <taxon>Bacilli</taxon>
        <taxon>Candidatus Onthousia</taxon>
    </lineage>
</organism>
<dbReference type="InterPro" id="IPR003695">
    <property type="entry name" value="Ppx_GppA_N"/>
</dbReference>
<dbReference type="Pfam" id="PF02541">
    <property type="entry name" value="Ppx-GppA"/>
    <property type="match status" value="1"/>
</dbReference>
<dbReference type="Gene3D" id="3.30.420.150">
    <property type="entry name" value="Exopolyphosphatase. Domain 2"/>
    <property type="match status" value="1"/>
</dbReference>
<comment type="caution">
    <text evidence="2">The sequence shown here is derived from an EMBL/GenBank/DDBJ whole genome shotgun (WGS) entry which is preliminary data.</text>
</comment>
<dbReference type="EMBL" id="DVKQ01000051">
    <property type="protein sequence ID" value="HIT37608.1"/>
    <property type="molecule type" value="Genomic_DNA"/>
</dbReference>
<reference evidence="2" key="1">
    <citation type="submission" date="2020-10" db="EMBL/GenBank/DDBJ databases">
        <authorList>
            <person name="Gilroy R."/>
        </authorList>
    </citation>
    <scope>NUCLEOTIDE SEQUENCE</scope>
    <source>
        <strain evidence="2">CHK195-26880</strain>
    </source>
</reference>
<dbReference type="AlphaFoldDB" id="A0A9D1GB02"/>
<evidence type="ECO:0000313" key="3">
    <source>
        <dbReference type="Proteomes" id="UP000886833"/>
    </source>
</evidence>
<dbReference type="Gene3D" id="3.30.420.40">
    <property type="match status" value="1"/>
</dbReference>
<proteinExistence type="predicted"/>
<gene>
    <name evidence="2" type="ORF">IAB59_03915</name>
</gene>
<protein>
    <recommendedName>
        <fullName evidence="1">Ppx/GppA phosphatase N-terminal domain-containing protein</fullName>
    </recommendedName>
</protein>
<evidence type="ECO:0000259" key="1">
    <source>
        <dbReference type="Pfam" id="PF02541"/>
    </source>
</evidence>
<name>A0A9D1GB02_9FIRM</name>
<evidence type="ECO:0000313" key="2">
    <source>
        <dbReference type="EMBL" id="HIT37608.1"/>
    </source>
</evidence>
<accession>A0A9D1GB02</accession>
<dbReference type="SUPFAM" id="SSF53067">
    <property type="entry name" value="Actin-like ATPase domain"/>
    <property type="match status" value="1"/>
</dbReference>
<dbReference type="Proteomes" id="UP000886833">
    <property type="component" value="Unassembled WGS sequence"/>
</dbReference>
<reference evidence="2" key="2">
    <citation type="journal article" date="2021" name="PeerJ">
        <title>Extensive microbial diversity within the chicken gut microbiome revealed by metagenomics and culture.</title>
        <authorList>
            <person name="Gilroy R."/>
            <person name="Ravi A."/>
            <person name="Getino M."/>
            <person name="Pursley I."/>
            <person name="Horton D.L."/>
            <person name="Alikhan N.F."/>
            <person name="Baker D."/>
            <person name="Gharbi K."/>
            <person name="Hall N."/>
            <person name="Watson M."/>
            <person name="Adriaenssens E.M."/>
            <person name="Foster-Nyarko E."/>
            <person name="Jarju S."/>
            <person name="Secka A."/>
            <person name="Antonio M."/>
            <person name="Oren A."/>
            <person name="Chaudhuri R.R."/>
            <person name="La Ragione R."/>
            <person name="Hildebrand F."/>
            <person name="Pallen M.J."/>
        </authorList>
    </citation>
    <scope>NUCLEOTIDE SEQUENCE</scope>
    <source>
        <strain evidence="2">CHK195-26880</strain>
    </source>
</reference>
<dbReference type="InterPro" id="IPR043129">
    <property type="entry name" value="ATPase_NBD"/>
</dbReference>
<sequence length="298" mass="34801">MKTYYIDLGSSTIKVYCYENELKLIEEHSIYFKNDFDREKGISESNLKELCDYFEEIKTKYDLKYYNTNIFVTGIFRNLTQERKKDLVKLFNERFDLHFNIISHGIENYYLAKAMENDYNNKKVLIINMGGKTTELVTFVGDKITDTRNLTIGVGDLLNNFDKVNDKYSGNTVEEMEKFVREKLSNIELDKDYDCAIFTGGEERFELLTGFNLVDNTLFNDNIHKYMLSLEDYIDGTKKVFYDISLAELYKLMPDNPKWMDGARSGAIIPLVLFKMANVKWIIPSDLNLINGVINDLK</sequence>